<sequence>MQEEQRRNPEQQDHGMQNKSDTKAGETGMLSPSNAIGLSHPTPPPRTEGSNGRDTPAGNDSTQPYWTLHHIKRYPSITSTQTPSNESKGHTYLPSHQSTPSDYYVTDQTSLTQPITTAHQIVANKKAGSDSRRNQVKLARVSRDTPSAKGISEEG</sequence>
<keyword evidence="3" id="KW-1185">Reference proteome</keyword>
<evidence type="ECO:0000256" key="1">
    <source>
        <dbReference type="SAM" id="MobiDB-lite"/>
    </source>
</evidence>
<dbReference type="AlphaFoldDB" id="A0AAE1NCX2"/>
<reference evidence="2" key="1">
    <citation type="submission" date="2023-11" db="EMBL/GenBank/DDBJ databases">
        <title>Genome assemblies of two species of porcelain crab, Petrolisthes cinctipes and Petrolisthes manimaculis (Anomura: Porcellanidae).</title>
        <authorList>
            <person name="Angst P."/>
        </authorList>
    </citation>
    <scope>NUCLEOTIDE SEQUENCE</scope>
    <source>
        <strain evidence="2">PB745_02</strain>
        <tissue evidence="2">Gill</tissue>
    </source>
</reference>
<feature type="region of interest" description="Disordered" evidence="1">
    <location>
        <begin position="1"/>
        <end position="104"/>
    </location>
</feature>
<organism evidence="2 3">
    <name type="scientific">Petrolisthes manimaculis</name>
    <dbReference type="NCBI Taxonomy" id="1843537"/>
    <lineage>
        <taxon>Eukaryota</taxon>
        <taxon>Metazoa</taxon>
        <taxon>Ecdysozoa</taxon>
        <taxon>Arthropoda</taxon>
        <taxon>Crustacea</taxon>
        <taxon>Multicrustacea</taxon>
        <taxon>Malacostraca</taxon>
        <taxon>Eumalacostraca</taxon>
        <taxon>Eucarida</taxon>
        <taxon>Decapoda</taxon>
        <taxon>Pleocyemata</taxon>
        <taxon>Anomura</taxon>
        <taxon>Galatheoidea</taxon>
        <taxon>Porcellanidae</taxon>
        <taxon>Petrolisthes</taxon>
    </lineage>
</organism>
<accession>A0AAE1NCX2</accession>
<feature type="compositionally biased region" description="Polar residues" evidence="1">
    <location>
        <begin position="48"/>
        <end position="65"/>
    </location>
</feature>
<proteinExistence type="predicted"/>
<dbReference type="Proteomes" id="UP001292094">
    <property type="component" value="Unassembled WGS sequence"/>
</dbReference>
<evidence type="ECO:0000313" key="2">
    <source>
        <dbReference type="EMBL" id="KAK4286792.1"/>
    </source>
</evidence>
<evidence type="ECO:0000313" key="3">
    <source>
        <dbReference type="Proteomes" id="UP001292094"/>
    </source>
</evidence>
<dbReference type="EMBL" id="JAWZYT010007316">
    <property type="protein sequence ID" value="KAK4286792.1"/>
    <property type="molecule type" value="Genomic_DNA"/>
</dbReference>
<feature type="compositionally biased region" description="Polar residues" evidence="1">
    <location>
        <begin position="76"/>
        <end position="86"/>
    </location>
</feature>
<feature type="region of interest" description="Disordered" evidence="1">
    <location>
        <begin position="122"/>
        <end position="155"/>
    </location>
</feature>
<feature type="compositionally biased region" description="Polar residues" evidence="1">
    <location>
        <begin position="94"/>
        <end position="104"/>
    </location>
</feature>
<protein>
    <submittedName>
        <fullName evidence="2">Uncharacterized protein</fullName>
    </submittedName>
</protein>
<comment type="caution">
    <text evidence="2">The sequence shown here is derived from an EMBL/GenBank/DDBJ whole genome shotgun (WGS) entry which is preliminary data.</text>
</comment>
<name>A0AAE1NCX2_9EUCA</name>
<feature type="compositionally biased region" description="Basic and acidic residues" evidence="1">
    <location>
        <begin position="1"/>
        <end position="13"/>
    </location>
</feature>
<gene>
    <name evidence="2" type="ORF">Pmani_040118</name>
</gene>